<evidence type="ECO:0000313" key="1">
    <source>
        <dbReference type="EMBL" id="SMO93289.1"/>
    </source>
</evidence>
<accession>A0A521FAX1</accession>
<evidence type="ECO:0000313" key="2">
    <source>
        <dbReference type="Proteomes" id="UP000320300"/>
    </source>
</evidence>
<reference evidence="1 2" key="1">
    <citation type="submission" date="2017-05" db="EMBL/GenBank/DDBJ databases">
        <authorList>
            <person name="Varghese N."/>
            <person name="Submissions S."/>
        </authorList>
    </citation>
    <scope>NUCLEOTIDE SEQUENCE [LARGE SCALE GENOMIC DNA]</scope>
    <source>
        <strain evidence="1 2">DSM 19036</strain>
    </source>
</reference>
<organism evidence="1 2">
    <name type="scientific">Pedobacter westerhofensis</name>
    <dbReference type="NCBI Taxonomy" id="425512"/>
    <lineage>
        <taxon>Bacteria</taxon>
        <taxon>Pseudomonadati</taxon>
        <taxon>Bacteroidota</taxon>
        <taxon>Sphingobacteriia</taxon>
        <taxon>Sphingobacteriales</taxon>
        <taxon>Sphingobacteriaceae</taxon>
        <taxon>Pedobacter</taxon>
    </lineage>
</organism>
<keyword evidence="2" id="KW-1185">Reference proteome</keyword>
<dbReference type="AlphaFoldDB" id="A0A521FAX1"/>
<protein>
    <submittedName>
        <fullName evidence="1">Uncharacterized protein</fullName>
    </submittedName>
</protein>
<gene>
    <name evidence="1" type="ORF">SAMN06265348_11127</name>
</gene>
<dbReference type="RefSeq" id="WP_142530017.1">
    <property type="nucleotide sequence ID" value="NZ_CBCSJO010000001.1"/>
</dbReference>
<dbReference type="OrthoDB" id="770102at2"/>
<name>A0A521FAX1_9SPHI</name>
<dbReference type="Proteomes" id="UP000320300">
    <property type="component" value="Unassembled WGS sequence"/>
</dbReference>
<dbReference type="EMBL" id="FXTN01000011">
    <property type="protein sequence ID" value="SMO93289.1"/>
    <property type="molecule type" value="Genomic_DNA"/>
</dbReference>
<proteinExistence type="predicted"/>
<sequence>MDVFNIKIGFGDNELTLTVLPNEDGQYKIIYYGGVLGAIRLEADNETWEKVPDDELEAGDLPFYKHDLTADRLEIVLDDPTIGKIGEEIHAHS</sequence>